<dbReference type="Gene3D" id="3.30.370.10">
    <property type="entry name" value="Barstar-like"/>
    <property type="match status" value="1"/>
</dbReference>
<dbReference type="InterPro" id="IPR000468">
    <property type="entry name" value="Barstar"/>
</dbReference>
<sequence length="150" mass="15782">MSDPSTSSAGAPVHTLAIDGAAIHGIASFYDEINRVFMAGEDWTLGPSLDALDDMLYGGYGALRGRAPALVLWHGMDRARAALGVAATRAYYLDKLAQPQSFKPEPVRAALARLAQGGPTYFDLVLQVFAGHPNIVLRAAPGQEHGGPPA</sequence>
<dbReference type="Proteomes" id="UP000502415">
    <property type="component" value="Chromosome"/>
</dbReference>
<accession>A0A7Z2W0S5</accession>
<protein>
    <submittedName>
        <fullName evidence="3">Ribonuclease inhibitor</fullName>
    </submittedName>
</protein>
<dbReference type="SUPFAM" id="SSF52038">
    <property type="entry name" value="Barstar-related"/>
    <property type="match status" value="1"/>
</dbReference>
<reference evidence="3 4" key="1">
    <citation type="submission" date="2020-04" db="EMBL/GenBank/DDBJ databases">
        <title>Genome sequencing of novel species.</title>
        <authorList>
            <person name="Heo J."/>
            <person name="Kim S.-J."/>
            <person name="Kim J.-S."/>
            <person name="Hong S.-B."/>
            <person name="Kwon S.-W."/>
        </authorList>
    </citation>
    <scope>NUCLEOTIDE SEQUENCE [LARGE SCALE GENOMIC DNA]</scope>
    <source>
        <strain evidence="3 4">GN2-R2</strain>
    </source>
</reference>
<comment type="similarity">
    <text evidence="1">Belongs to the barstar family.</text>
</comment>
<dbReference type="Pfam" id="PF01337">
    <property type="entry name" value="Barstar"/>
    <property type="match status" value="1"/>
</dbReference>
<evidence type="ECO:0000313" key="3">
    <source>
        <dbReference type="EMBL" id="QJE02811.1"/>
    </source>
</evidence>
<evidence type="ECO:0000259" key="2">
    <source>
        <dbReference type="Pfam" id="PF01337"/>
    </source>
</evidence>
<dbReference type="EMBL" id="CP051685">
    <property type="protein sequence ID" value="QJE02811.1"/>
    <property type="molecule type" value="Genomic_DNA"/>
</dbReference>
<evidence type="ECO:0000313" key="4">
    <source>
        <dbReference type="Proteomes" id="UP000502415"/>
    </source>
</evidence>
<dbReference type="RefSeq" id="WP_170204893.1">
    <property type="nucleotide sequence ID" value="NZ_CP051685.1"/>
</dbReference>
<proteinExistence type="inferred from homology"/>
<dbReference type="InterPro" id="IPR035905">
    <property type="entry name" value="Barstar-like_sf"/>
</dbReference>
<keyword evidence="4" id="KW-1185">Reference proteome</keyword>
<gene>
    <name evidence="3" type="ORF">HH212_24700</name>
</gene>
<dbReference type="AlphaFoldDB" id="A0A7Z2W0S5"/>
<organism evidence="3 4">
    <name type="scientific">Massilia forsythiae</name>
    <dbReference type="NCBI Taxonomy" id="2728020"/>
    <lineage>
        <taxon>Bacteria</taxon>
        <taxon>Pseudomonadati</taxon>
        <taxon>Pseudomonadota</taxon>
        <taxon>Betaproteobacteria</taxon>
        <taxon>Burkholderiales</taxon>
        <taxon>Oxalobacteraceae</taxon>
        <taxon>Telluria group</taxon>
        <taxon>Massilia</taxon>
    </lineage>
</organism>
<feature type="domain" description="Barstar (barnase inhibitor)" evidence="2">
    <location>
        <begin position="14"/>
        <end position="87"/>
    </location>
</feature>
<name>A0A7Z2W0S5_9BURK</name>
<dbReference type="KEGG" id="mfy:HH212_24700"/>
<evidence type="ECO:0000256" key="1">
    <source>
        <dbReference type="ARBA" id="ARBA00006845"/>
    </source>
</evidence>